<evidence type="ECO:0000313" key="8">
    <source>
        <dbReference type="EMBL" id="ETS80752.1"/>
    </source>
</evidence>
<dbReference type="GO" id="GO:0016787">
    <property type="term" value="F:hydrolase activity"/>
    <property type="evidence" value="ECO:0007669"/>
    <property type="project" value="UniProtKB-KW"/>
</dbReference>
<dbReference type="eggNOG" id="KOG0925">
    <property type="taxonomic scope" value="Eukaryota"/>
</dbReference>
<dbReference type="STRING" id="1229662.W3X5V8"/>
<keyword evidence="9" id="KW-1185">Reference proteome</keyword>
<evidence type="ECO:0000256" key="1">
    <source>
        <dbReference type="ARBA" id="ARBA00008792"/>
    </source>
</evidence>
<protein>
    <recommendedName>
        <fullName evidence="7">Helicase ATP-binding domain-containing protein</fullName>
    </recommendedName>
</protein>
<dbReference type="PANTHER" id="PTHR18934">
    <property type="entry name" value="ATP-DEPENDENT RNA HELICASE"/>
    <property type="match status" value="1"/>
</dbReference>
<evidence type="ECO:0000256" key="3">
    <source>
        <dbReference type="ARBA" id="ARBA00022801"/>
    </source>
</evidence>
<keyword evidence="5" id="KW-0067">ATP-binding</keyword>
<dbReference type="Proteomes" id="UP000030651">
    <property type="component" value="Unassembled WGS sequence"/>
</dbReference>
<name>W3X5V8_PESFW</name>
<evidence type="ECO:0000259" key="7">
    <source>
        <dbReference type="PROSITE" id="PS51192"/>
    </source>
</evidence>
<feature type="region of interest" description="Disordered" evidence="6">
    <location>
        <begin position="115"/>
        <end position="140"/>
    </location>
</feature>
<dbReference type="SUPFAM" id="SSF52540">
    <property type="entry name" value="P-loop containing nucleoside triphosphate hydrolases"/>
    <property type="match status" value="1"/>
</dbReference>
<evidence type="ECO:0000256" key="5">
    <source>
        <dbReference type="ARBA" id="ARBA00022840"/>
    </source>
</evidence>
<dbReference type="Gene3D" id="3.40.50.300">
    <property type="entry name" value="P-loop containing nucleotide triphosphate hydrolases"/>
    <property type="match status" value="2"/>
</dbReference>
<keyword evidence="4" id="KW-0347">Helicase</keyword>
<comment type="similarity">
    <text evidence="1">Belongs to the DEAD box helicase family. DEAH subfamily.</text>
</comment>
<dbReference type="GeneID" id="19273294"/>
<keyword evidence="3" id="KW-0378">Hydrolase</keyword>
<dbReference type="InterPro" id="IPR014001">
    <property type="entry name" value="Helicase_ATP-bd"/>
</dbReference>
<dbReference type="HOGENOM" id="CLU_001832_5_7_1"/>
<dbReference type="GO" id="GO:0005524">
    <property type="term" value="F:ATP binding"/>
    <property type="evidence" value="ECO:0007669"/>
    <property type="project" value="UniProtKB-KW"/>
</dbReference>
<dbReference type="InterPro" id="IPR002464">
    <property type="entry name" value="DNA/RNA_helicase_DEAH_CS"/>
</dbReference>
<evidence type="ECO:0000256" key="2">
    <source>
        <dbReference type="ARBA" id="ARBA00022741"/>
    </source>
</evidence>
<dbReference type="InParanoid" id="W3X5V8"/>
<dbReference type="RefSeq" id="XP_007835053.1">
    <property type="nucleotide sequence ID" value="XM_007836862.1"/>
</dbReference>
<dbReference type="AlphaFoldDB" id="W3X5V8"/>
<feature type="domain" description="Helicase ATP-binding" evidence="7">
    <location>
        <begin position="1"/>
        <end position="102"/>
    </location>
</feature>
<dbReference type="KEGG" id="pfy:PFICI_08281"/>
<evidence type="ECO:0000313" key="9">
    <source>
        <dbReference type="Proteomes" id="UP000030651"/>
    </source>
</evidence>
<dbReference type="GO" id="GO:0004386">
    <property type="term" value="F:helicase activity"/>
    <property type="evidence" value="ECO:0007669"/>
    <property type="project" value="UniProtKB-KW"/>
</dbReference>
<dbReference type="PANTHER" id="PTHR18934:SF99">
    <property type="entry name" value="ATP-DEPENDENT RNA HELICASE DHX37-RELATED"/>
    <property type="match status" value="1"/>
</dbReference>
<dbReference type="PROSITE" id="PS00690">
    <property type="entry name" value="DEAH_ATP_HELICASE"/>
    <property type="match status" value="1"/>
</dbReference>
<keyword evidence="2" id="KW-0547">Nucleotide-binding</keyword>
<dbReference type="EMBL" id="KI912113">
    <property type="protein sequence ID" value="ETS80752.1"/>
    <property type="molecule type" value="Genomic_DNA"/>
</dbReference>
<evidence type="ECO:0000256" key="4">
    <source>
        <dbReference type="ARBA" id="ARBA00022806"/>
    </source>
</evidence>
<proteinExistence type="inferred from homology"/>
<dbReference type="GO" id="GO:0003723">
    <property type="term" value="F:RNA binding"/>
    <property type="evidence" value="ECO:0007669"/>
    <property type="project" value="TreeGrafter"/>
</dbReference>
<dbReference type="PROSITE" id="PS51192">
    <property type="entry name" value="HELICASE_ATP_BIND_1"/>
    <property type="match status" value="1"/>
</dbReference>
<accession>W3X5V8</accession>
<gene>
    <name evidence="8" type="ORF">PFICI_08281</name>
</gene>
<evidence type="ECO:0000256" key="6">
    <source>
        <dbReference type="SAM" id="MobiDB-lite"/>
    </source>
</evidence>
<organism evidence="8 9">
    <name type="scientific">Pestalotiopsis fici (strain W106-1 / CGMCC3.15140)</name>
    <dbReference type="NCBI Taxonomy" id="1229662"/>
    <lineage>
        <taxon>Eukaryota</taxon>
        <taxon>Fungi</taxon>
        <taxon>Dikarya</taxon>
        <taxon>Ascomycota</taxon>
        <taxon>Pezizomycotina</taxon>
        <taxon>Sordariomycetes</taxon>
        <taxon>Xylariomycetidae</taxon>
        <taxon>Amphisphaeriales</taxon>
        <taxon>Sporocadaceae</taxon>
        <taxon>Pestalotiopsis</taxon>
    </lineage>
</organism>
<dbReference type="CDD" id="cd17917">
    <property type="entry name" value="DEXHc_RHA-like"/>
    <property type="match status" value="1"/>
</dbReference>
<reference evidence="9" key="1">
    <citation type="journal article" date="2015" name="BMC Genomics">
        <title>Genomic and transcriptomic analysis of the endophytic fungus Pestalotiopsis fici reveals its lifestyle and high potential for synthesis of natural products.</title>
        <authorList>
            <person name="Wang X."/>
            <person name="Zhang X."/>
            <person name="Liu L."/>
            <person name="Xiang M."/>
            <person name="Wang W."/>
            <person name="Sun X."/>
            <person name="Che Y."/>
            <person name="Guo L."/>
            <person name="Liu G."/>
            <person name="Guo L."/>
            <person name="Wang C."/>
            <person name="Yin W.B."/>
            <person name="Stadler M."/>
            <person name="Zhang X."/>
            <person name="Liu X."/>
        </authorList>
    </citation>
    <scope>NUCLEOTIDE SEQUENCE [LARGE SCALE GENOMIC DNA]</scope>
    <source>
        <strain evidence="9">W106-1 / CGMCC3.15140</strain>
    </source>
</reference>
<sequence length="228" mass="25486">MCGEEVGYAISLEGKESERTRLRFCTDGLLLSEAHRNQTFAGYSCIIIDEVHERSLQTDILLLLLKTAIKKRNDLRVILMSATVEAAKFQEYFGGDTPILSISGRQHHVEEYFLPSPAEGKTPATSTSEGETPVLEEEEATPDVVETAVCTALHIHNHMGPGDILIFLSGEQEIYRARAMLMAEATSLEVIPLHASLSKTAHFSSSKVHCQHKRGRDKFDYRKHCLHH</sequence>
<dbReference type="InterPro" id="IPR027417">
    <property type="entry name" value="P-loop_NTPase"/>
</dbReference>
<dbReference type="OrthoDB" id="4777019at2759"/>